<keyword evidence="2" id="KW-1185">Reference proteome</keyword>
<dbReference type="Proteomes" id="UP001277972">
    <property type="component" value="Unassembled WGS sequence"/>
</dbReference>
<dbReference type="EMBL" id="JAWZSR010000004">
    <property type="protein sequence ID" value="MDX8046018.1"/>
    <property type="molecule type" value="Genomic_DNA"/>
</dbReference>
<sequence>MIKLLASLFIIGASVLLGNEYANNLVNRPRYIRFFKNALQILEAEIVYSQETIKESLHAVSNQIPEPLATLFQHIADDIQHDQDELYPIWEKHIHVFYRSNPIQVDDKEILLQFGRTLGQHDVIQQQKYIRLAINHLERTLKEADDKHHRYGKMARSVGVLIGIFIVLLLL</sequence>
<protein>
    <submittedName>
        <fullName evidence="1">Stage III sporulation protein SpoIIIAB</fullName>
    </submittedName>
</protein>
<accession>A0ACC6M4X6</accession>
<name>A0ACC6M4X6_9BACI</name>
<evidence type="ECO:0000313" key="2">
    <source>
        <dbReference type="Proteomes" id="UP001277972"/>
    </source>
</evidence>
<proteinExistence type="predicted"/>
<evidence type="ECO:0000313" key="1">
    <source>
        <dbReference type="EMBL" id="MDX8046018.1"/>
    </source>
</evidence>
<organism evidence="1 2">
    <name type="scientific">Gracilibacillus pellucidus</name>
    <dbReference type="NCBI Taxonomy" id="3095368"/>
    <lineage>
        <taxon>Bacteria</taxon>
        <taxon>Bacillati</taxon>
        <taxon>Bacillota</taxon>
        <taxon>Bacilli</taxon>
        <taxon>Bacillales</taxon>
        <taxon>Bacillaceae</taxon>
        <taxon>Gracilibacillus</taxon>
    </lineage>
</organism>
<reference evidence="1" key="1">
    <citation type="submission" date="2023-11" db="EMBL/GenBank/DDBJ databases">
        <title>Gracilibacillus pellucida a moderately halophilic bacterium isolated from saline soil in Xinjiang province.</title>
        <authorList>
            <person name="Zhang Z."/>
            <person name="Tan F."/>
            <person name="Wang Y."/>
            <person name="Xia M."/>
        </authorList>
    </citation>
    <scope>NUCLEOTIDE SEQUENCE</scope>
    <source>
        <strain evidence="1">S3-1-1</strain>
    </source>
</reference>
<comment type="caution">
    <text evidence="1">The sequence shown here is derived from an EMBL/GenBank/DDBJ whole genome shotgun (WGS) entry which is preliminary data.</text>
</comment>
<gene>
    <name evidence="1" type="primary">spoIIIAB</name>
    <name evidence="1" type="ORF">SH601_08455</name>
</gene>